<accession>A0ABM3GW28</accession>
<evidence type="ECO:0000256" key="10">
    <source>
        <dbReference type="SAM" id="Phobius"/>
    </source>
</evidence>
<evidence type="ECO:0000256" key="2">
    <source>
        <dbReference type="ARBA" id="ARBA00006574"/>
    </source>
</evidence>
<keyword evidence="5 8" id="KW-1133">Transmembrane helix</keyword>
<proteinExistence type="inferred from homology"/>
<organism evidence="11 12">
    <name type="scientific">Rhodamnia argentea</name>
    <dbReference type="NCBI Taxonomy" id="178133"/>
    <lineage>
        <taxon>Eukaryota</taxon>
        <taxon>Viridiplantae</taxon>
        <taxon>Streptophyta</taxon>
        <taxon>Embryophyta</taxon>
        <taxon>Tracheophyta</taxon>
        <taxon>Spermatophyta</taxon>
        <taxon>Magnoliopsida</taxon>
        <taxon>eudicotyledons</taxon>
        <taxon>Gunneridae</taxon>
        <taxon>Pentapetalae</taxon>
        <taxon>rosids</taxon>
        <taxon>malvids</taxon>
        <taxon>Myrtales</taxon>
        <taxon>Myrtaceae</taxon>
        <taxon>Myrtoideae</taxon>
        <taxon>Myrteae</taxon>
        <taxon>Australasian group</taxon>
        <taxon>Rhodamnia</taxon>
    </lineage>
</organism>
<comment type="similarity">
    <text evidence="2 8">Belongs to the MLO family.</text>
</comment>
<evidence type="ECO:0000256" key="7">
    <source>
        <dbReference type="ARBA" id="ARBA00023265"/>
    </source>
</evidence>
<feature type="transmembrane region" description="Helical" evidence="10">
    <location>
        <begin position="274"/>
        <end position="291"/>
    </location>
</feature>
<dbReference type="PANTHER" id="PTHR31942">
    <property type="entry name" value="MLO-LIKE PROTEIN 1"/>
    <property type="match status" value="1"/>
</dbReference>
<keyword evidence="7 8" id="KW-0568">Pathogenesis-related protein</keyword>
<evidence type="ECO:0000256" key="3">
    <source>
        <dbReference type="ARBA" id="ARBA00022692"/>
    </source>
</evidence>
<feature type="transmembrane region" description="Helical" evidence="10">
    <location>
        <begin position="60"/>
        <end position="79"/>
    </location>
</feature>
<feature type="compositionally biased region" description="Basic and acidic residues" evidence="9">
    <location>
        <begin position="511"/>
        <end position="522"/>
    </location>
</feature>
<feature type="transmembrane region" description="Helical" evidence="10">
    <location>
        <begin position="151"/>
        <end position="171"/>
    </location>
</feature>
<evidence type="ECO:0000256" key="8">
    <source>
        <dbReference type="RuleBase" id="RU280816"/>
    </source>
</evidence>
<keyword evidence="4 8" id="KW-0611">Plant defense</keyword>
<feature type="transmembrane region" description="Helical" evidence="10">
    <location>
        <begin position="403"/>
        <end position="423"/>
    </location>
</feature>
<feature type="transmembrane region" description="Helical" evidence="10">
    <location>
        <begin position="359"/>
        <end position="383"/>
    </location>
</feature>
<dbReference type="PANTHER" id="PTHR31942:SF62">
    <property type="entry name" value="MLO-LIKE PROTEIN"/>
    <property type="match status" value="1"/>
</dbReference>
<evidence type="ECO:0000256" key="1">
    <source>
        <dbReference type="ARBA" id="ARBA00004141"/>
    </source>
</evidence>
<comment type="subcellular location">
    <subcellularLocation>
        <location evidence="1 8">Membrane</location>
        <topology evidence="1 8">Multi-pass membrane protein</topology>
    </subcellularLocation>
</comment>
<dbReference type="GeneID" id="115736451"/>
<feature type="transmembrane region" description="Helical" evidence="10">
    <location>
        <begin position="15"/>
        <end position="39"/>
    </location>
</feature>
<comment type="domain">
    <text evidence="8">The C-terminus contains a calmodulin-binding domain, which binds calmodulin in a calcium-dependent fashion.</text>
</comment>
<keyword evidence="6 8" id="KW-0472">Membrane</keyword>
<dbReference type="RefSeq" id="XP_048128563.1">
    <property type="nucleotide sequence ID" value="XM_048272606.1"/>
</dbReference>
<reference evidence="12" key="1">
    <citation type="submission" date="2025-08" db="UniProtKB">
        <authorList>
            <consortium name="RefSeq"/>
        </authorList>
    </citation>
    <scope>IDENTIFICATION</scope>
    <source>
        <tissue evidence="12">Leaf</tissue>
    </source>
</reference>
<dbReference type="InterPro" id="IPR004326">
    <property type="entry name" value="Mlo"/>
</dbReference>
<dbReference type="Proteomes" id="UP000827889">
    <property type="component" value="Chromosome 11"/>
</dbReference>
<gene>
    <name evidence="12" type="primary">LOC115736451</name>
    <name evidence="8" type="synonym">MLO</name>
</gene>
<feature type="region of interest" description="Disordered" evidence="9">
    <location>
        <begin position="503"/>
        <end position="543"/>
    </location>
</feature>
<name>A0ABM3GW28_9MYRT</name>
<keyword evidence="3 8" id="KW-0812">Transmembrane</keyword>
<evidence type="ECO:0000256" key="4">
    <source>
        <dbReference type="ARBA" id="ARBA00022821"/>
    </source>
</evidence>
<evidence type="ECO:0000256" key="6">
    <source>
        <dbReference type="ARBA" id="ARBA00023136"/>
    </source>
</evidence>
<dbReference type="Pfam" id="PF03094">
    <property type="entry name" value="Mlo"/>
    <property type="match status" value="1"/>
</dbReference>
<protein>
    <recommendedName>
        <fullName evidence="8">MLO-like protein</fullName>
    </recommendedName>
</protein>
<comment type="function">
    <text evidence="8">May be involved in modulation of pathogen defense and leaf cell death.</text>
</comment>
<evidence type="ECO:0000313" key="12">
    <source>
        <dbReference type="RefSeq" id="XP_048128563.1"/>
    </source>
</evidence>
<feature type="transmembrane region" description="Helical" evidence="10">
    <location>
        <begin position="297"/>
        <end position="314"/>
    </location>
</feature>
<evidence type="ECO:0000256" key="9">
    <source>
        <dbReference type="SAM" id="MobiDB-lite"/>
    </source>
</evidence>
<sequence length="543" mass="62388">MEEAGGASLAETPTYAVAIVISAMIVLGTFFQASLEWSAKWLEENKRKALAAALEKIKDELMLFGLLSLLMGHWIMYVAKICIKSSTSSSRFYPCVREDVIKALESVVFPSLKKLNESVYSIDVVIGRKNHCPKGHEPFVSYEGLKQLHRLLFALVIVHVSYSFAAITLAITKIYSWQTWENHAKRMAIKEGSPNKMRMMRLSTFIFHHTLHPWSKDRVLVWLLCFSRQFWSSINRVDYMALRWGFITTHKLPLSYDFHNYVVRSMEEEFRDIVGIRLPFWIYAIFCIFLNFHGTNIYFWFSFLPAILILLVGTKLHHVVAKLAVEIRDCCPSTGHHHHHHHHHLNLRDELFWFGKPKLLLWLVHFITFQNAFEMATFIWSLWEIQGASCFMDNDRFLVTRLIFGVVSQFWCSFITFPLYVLVTQMGSSFKQALISENARRSLSMWKLRAGSRSSCTSSSWSLLHETLATSTNCSLDEQARTSSFSTSRGGSLRTKIPRREAALSTWGSHETPKELISEDPYHCSSSSDDCSGGGGEKNGERH</sequence>
<keyword evidence="11" id="KW-1185">Reference proteome</keyword>
<evidence type="ECO:0000256" key="5">
    <source>
        <dbReference type="ARBA" id="ARBA00022989"/>
    </source>
</evidence>
<keyword evidence="8" id="KW-0112">Calmodulin-binding</keyword>
<evidence type="ECO:0000313" key="11">
    <source>
        <dbReference type="Proteomes" id="UP000827889"/>
    </source>
</evidence>